<comment type="caution">
    <text evidence="1">The sequence shown here is derived from an EMBL/GenBank/DDBJ whole genome shotgun (WGS) entry which is preliminary data.</text>
</comment>
<organism evidence="1 2">
    <name type="scientific">Cichorium intybus</name>
    <name type="common">Chicory</name>
    <dbReference type="NCBI Taxonomy" id="13427"/>
    <lineage>
        <taxon>Eukaryota</taxon>
        <taxon>Viridiplantae</taxon>
        <taxon>Streptophyta</taxon>
        <taxon>Embryophyta</taxon>
        <taxon>Tracheophyta</taxon>
        <taxon>Spermatophyta</taxon>
        <taxon>Magnoliopsida</taxon>
        <taxon>eudicotyledons</taxon>
        <taxon>Gunneridae</taxon>
        <taxon>Pentapetalae</taxon>
        <taxon>asterids</taxon>
        <taxon>campanulids</taxon>
        <taxon>Asterales</taxon>
        <taxon>Asteraceae</taxon>
        <taxon>Cichorioideae</taxon>
        <taxon>Cichorieae</taxon>
        <taxon>Cichoriinae</taxon>
        <taxon>Cichorium</taxon>
    </lineage>
</organism>
<keyword evidence="2" id="KW-1185">Reference proteome</keyword>
<name>A0ACB9GJ69_CICIN</name>
<accession>A0ACB9GJ69</accession>
<protein>
    <submittedName>
        <fullName evidence="1">Uncharacterized protein</fullName>
    </submittedName>
</protein>
<dbReference type="EMBL" id="CM042010">
    <property type="protein sequence ID" value="KAI3783130.1"/>
    <property type="molecule type" value="Genomic_DNA"/>
</dbReference>
<reference evidence="2" key="1">
    <citation type="journal article" date="2022" name="Mol. Ecol. Resour.">
        <title>The genomes of chicory, endive, great burdock and yacon provide insights into Asteraceae palaeo-polyploidization history and plant inulin production.</title>
        <authorList>
            <person name="Fan W."/>
            <person name="Wang S."/>
            <person name="Wang H."/>
            <person name="Wang A."/>
            <person name="Jiang F."/>
            <person name="Liu H."/>
            <person name="Zhao H."/>
            <person name="Xu D."/>
            <person name="Zhang Y."/>
        </authorList>
    </citation>
    <scope>NUCLEOTIDE SEQUENCE [LARGE SCALE GENOMIC DNA]</scope>
    <source>
        <strain evidence="2">cv. Punajuju</strain>
    </source>
</reference>
<evidence type="ECO:0000313" key="1">
    <source>
        <dbReference type="EMBL" id="KAI3783130.1"/>
    </source>
</evidence>
<gene>
    <name evidence="1" type="ORF">L2E82_13193</name>
</gene>
<evidence type="ECO:0000313" key="2">
    <source>
        <dbReference type="Proteomes" id="UP001055811"/>
    </source>
</evidence>
<dbReference type="Proteomes" id="UP001055811">
    <property type="component" value="Linkage Group LG02"/>
</dbReference>
<proteinExistence type="predicted"/>
<sequence>MIVPVGSHPTSFTVPSVAPPAALPFHLIGQRNGAMVGGLKSLAFLQFLFPYPRLRLIFLENNLALSKWNDGGGGVVPEVRFDLKTRVVTDADFGMLISSQCLTHNRHRLPYLQLLPRRLHPHRLQPPSLLRRQIQIVWKLLVRKQLLMSPCLDRKWNW</sequence>
<reference evidence="1 2" key="2">
    <citation type="journal article" date="2022" name="Mol. Ecol. Resour.">
        <title>The genomes of chicory, endive, great burdock and yacon provide insights into Asteraceae paleo-polyploidization history and plant inulin production.</title>
        <authorList>
            <person name="Fan W."/>
            <person name="Wang S."/>
            <person name="Wang H."/>
            <person name="Wang A."/>
            <person name="Jiang F."/>
            <person name="Liu H."/>
            <person name="Zhao H."/>
            <person name="Xu D."/>
            <person name="Zhang Y."/>
        </authorList>
    </citation>
    <scope>NUCLEOTIDE SEQUENCE [LARGE SCALE GENOMIC DNA]</scope>
    <source>
        <strain evidence="2">cv. Punajuju</strain>
        <tissue evidence="1">Leaves</tissue>
    </source>
</reference>